<dbReference type="GO" id="GO:0008270">
    <property type="term" value="F:zinc ion binding"/>
    <property type="evidence" value="ECO:0007669"/>
    <property type="project" value="UniProtKB-KW"/>
</dbReference>
<keyword evidence="4 7" id="KW-0863">Zinc-finger</keyword>
<keyword evidence="6" id="KW-0539">Nucleus</keyword>
<feature type="compositionally biased region" description="Acidic residues" evidence="8">
    <location>
        <begin position="465"/>
        <end position="474"/>
    </location>
</feature>
<evidence type="ECO:0000256" key="1">
    <source>
        <dbReference type="ARBA" id="ARBA00004123"/>
    </source>
</evidence>
<dbReference type="Proteomes" id="UP000242188">
    <property type="component" value="Unassembled WGS sequence"/>
</dbReference>
<feature type="domain" description="C2H2-type" evidence="9">
    <location>
        <begin position="607"/>
        <end position="630"/>
    </location>
</feature>
<evidence type="ECO:0000259" key="9">
    <source>
        <dbReference type="PROSITE" id="PS50157"/>
    </source>
</evidence>
<feature type="compositionally biased region" description="Basic and acidic residues" evidence="8">
    <location>
        <begin position="308"/>
        <end position="324"/>
    </location>
</feature>
<evidence type="ECO:0000256" key="5">
    <source>
        <dbReference type="ARBA" id="ARBA00022833"/>
    </source>
</evidence>
<feature type="region of interest" description="Disordered" evidence="8">
    <location>
        <begin position="203"/>
        <end position="324"/>
    </location>
</feature>
<dbReference type="Gene3D" id="3.30.160.60">
    <property type="entry name" value="Classic Zinc Finger"/>
    <property type="match status" value="3"/>
</dbReference>
<dbReference type="SUPFAM" id="SSF57667">
    <property type="entry name" value="beta-beta-alpha zinc fingers"/>
    <property type="match status" value="2"/>
</dbReference>
<dbReference type="EMBL" id="NEDP02002617">
    <property type="protein sequence ID" value="OWF50366.1"/>
    <property type="molecule type" value="Genomic_DNA"/>
</dbReference>
<dbReference type="PANTHER" id="PTHR16515">
    <property type="entry name" value="PR DOMAIN ZINC FINGER PROTEIN"/>
    <property type="match status" value="1"/>
</dbReference>
<keyword evidence="5" id="KW-0862">Zinc</keyword>
<keyword evidence="2" id="KW-0479">Metal-binding</keyword>
<evidence type="ECO:0000256" key="6">
    <source>
        <dbReference type="ARBA" id="ARBA00023242"/>
    </source>
</evidence>
<dbReference type="AlphaFoldDB" id="A0A210QNP7"/>
<keyword evidence="11" id="KW-1185">Reference proteome</keyword>
<feature type="compositionally biased region" description="Basic and acidic residues" evidence="8">
    <location>
        <begin position="725"/>
        <end position="737"/>
    </location>
</feature>
<evidence type="ECO:0000313" key="10">
    <source>
        <dbReference type="EMBL" id="OWF50366.1"/>
    </source>
</evidence>
<dbReference type="FunFam" id="3.30.160.60:FF:000264">
    <property type="entry name" value="Zinc finger protein 236"/>
    <property type="match status" value="1"/>
</dbReference>
<feature type="region of interest" description="Disordered" evidence="8">
    <location>
        <begin position="465"/>
        <end position="489"/>
    </location>
</feature>
<dbReference type="GO" id="GO:0005634">
    <property type="term" value="C:nucleus"/>
    <property type="evidence" value="ECO:0007669"/>
    <property type="project" value="UniProtKB-SubCell"/>
</dbReference>
<keyword evidence="3" id="KW-0677">Repeat</keyword>
<feature type="domain" description="C2H2-type" evidence="9">
    <location>
        <begin position="579"/>
        <end position="606"/>
    </location>
</feature>
<feature type="compositionally biased region" description="Basic residues" evidence="8">
    <location>
        <begin position="295"/>
        <end position="306"/>
    </location>
</feature>
<evidence type="ECO:0000313" key="11">
    <source>
        <dbReference type="Proteomes" id="UP000242188"/>
    </source>
</evidence>
<dbReference type="InterPro" id="IPR050331">
    <property type="entry name" value="Zinc_finger"/>
</dbReference>
<evidence type="ECO:0000256" key="2">
    <source>
        <dbReference type="ARBA" id="ARBA00022723"/>
    </source>
</evidence>
<comment type="subcellular location">
    <subcellularLocation>
        <location evidence="1">Nucleus</location>
    </subcellularLocation>
</comment>
<feature type="region of interest" description="Disordered" evidence="8">
    <location>
        <begin position="678"/>
        <end position="749"/>
    </location>
</feature>
<dbReference type="OrthoDB" id="3533395at2759"/>
<dbReference type="Pfam" id="PF00096">
    <property type="entry name" value="zf-C2H2"/>
    <property type="match status" value="3"/>
</dbReference>
<reference evidence="10 11" key="1">
    <citation type="journal article" date="2017" name="Nat. Ecol. Evol.">
        <title>Scallop genome provides insights into evolution of bilaterian karyotype and development.</title>
        <authorList>
            <person name="Wang S."/>
            <person name="Zhang J."/>
            <person name="Jiao W."/>
            <person name="Li J."/>
            <person name="Xun X."/>
            <person name="Sun Y."/>
            <person name="Guo X."/>
            <person name="Huan P."/>
            <person name="Dong B."/>
            <person name="Zhang L."/>
            <person name="Hu X."/>
            <person name="Sun X."/>
            <person name="Wang J."/>
            <person name="Zhao C."/>
            <person name="Wang Y."/>
            <person name="Wang D."/>
            <person name="Huang X."/>
            <person name="Wang R."/>
            <person name="Lv J."/>
            <person name="Li Y."/>
            <person name="Zhang Z."/>
            <person name="Liu B."/>
            <person name="Lu W."/>
            <person name="Hui Y."/>
            <person name="Liang J."/>
            <person name="Zhou Z."/>
            <person name="Hou R."/>
            <person name="Li X."/>
            <person name="Liu Y."/>
            <person name="Li H."/>
            <person name="Ning X."/>
            <person name="Lin Y."/>
            <person name="Zhao L."/>
            <person name="Xing Q."/>
            <person name="Dou J."/>
            <person name="Li Y."/>
            <person name="Mao J."/>
            <person name="Guo H."/>
            <person name="Dou H."/>
            <person name="Li T."/>
            <person name="Mu C."/>
            <person name="Jiang W."/>
            <person name="Fu Q."/>
            <person name="Fu X."/>
            <person name="Miao Y."/>
            <person name="Liu J."/>
            <person name="Yu Q."/>
            <person name="Li R."/>
            <person name="Liao H."/>
            <person name="Li X."/>
            <person name="Kong Y."/>
            <person name="Jiang Z."/>
            <person name="Chourrout D."/>
            <person name="Li R."/>
            <person name="Bao Z."/>
        </authorList>
    </citation>
    <scope>NUCLEOTIDE SEQUENCE [LARGE SCALE GENOMIC DNA]</scope>
    <source>
        <strain evidence="10 11">PY_sf001</strain>
    </source>
</reference>
<dbReference type="SMART" id="SM00355">
    <property type="entry name" value="ZnF_C2H2"/>
    <property type="match status" value="4"/>
</dbReference>
<feature type="compositionally biased region" description="Basic and acidic residues" evidence="8">
    <location>
        <begin position="30"/>
        <end position="45"/>
    </location>
</feature>
<organism evidence="10 11">
    <name type="scientific">Mizuhopecten yessoensis</name>
    <name type="common">Japanese scallop</name>
    <name type="synonym">Patinopecten yessoensis</name>
    <dbReference type="NCBI Taxonomy" id="6573"/>
    <lineage>
        <taxon>Eukaryota</taxon>
        <taxon>Metazoa</taxon>
        <taxon>Spiralia</taxon>
        <taxon>Lophotrochozoa</taxon>
        <taxon>Mollusca</taxon>
        <taxon>Bivalvia</taxon>
        <taxon>Autobranchia</taxon>
        <taxon>Pteriomorphia</taxon>
        <taxon>Pectinida</taxon>
        <taxon>Pectinoidea</taxon>
        <taxon>Pectinidae</taxon>
        <taxon>Mizuhopecten</taxon>
    </lineage>
</organism>
<evidence type="ECO:0000256" key="3">
    <source>
        <dbReference type="ARBA" id="ARBA00022737"/>
    </source>
</evidence>
<comment type="caution">
    <text evidence="10">The sequence shown here is derived from an EMBL/GenBank/DDBJ whole genome shotgun (WGS) entry which is preliminary data.</text>
</comment>
<feature type="compositionally biased region" description="Polar residues" evidence="8">
    <location>
        <begin position="271"/>
        <end position="291"/>
    </location>
</feature>
<proteinExistence type="predicted"/>
<gene>
    <name evidence="10" type="ORF">KP79_PYT09482</name>
</gene>
<feature type="region of interest" description="Disordered" evidence="8">
    <location>
        <begin position="26"/>
        <end position="69"/>
    </location>
</feature>
<dbReference type="InterPro" id="IPR013087">
    <property type="entry name" value="Znf_C2H2_type"/>
</dbReference>
<feature type="compositionally biased region" description="Basic residues" evidence="8">
    <location>
        <begin position="203"/>
        <end position="217"/>
    </location>
</feature>
<dbReference type="PROSITE" id="PS50157">
    <property type="entry name" value="ZINC_FINGER_C2H2_2"/>
    <property type="match status" value="4"/>
</dbReference>
<accession>A0A210QNP7</accession>
<evidence type="ECO:0000256" key="7">
    <source>
        <dbReference type="PROSITE-ProRule" id="PRU00042"/>
    </source>
</evidence>
<dbReference type="PANTHER" id="PTHR16515:SF49">
    <property type="entry name" value="GASTRULA ZINC FINGER PROTEIN XLCGF49.1-LIKE-RELATED"/>
    <property type="match status" value="1"/>
</dbReference>
<dbReference type="PROSITE" id="PS00028">
    <property type="entry name" value="ZINC_FINGER_C2H2_1"/>
    <property type="match status" value="3"/>
</dbReference>
<feature type="compositionally biased region" description="Acidic residues" evidence="8">
    <location>
        <begin position="704"/>
        <end position="724"/>
    </location>
</feature>
<dbReference type="InterPro" id="IPR036236">
    <property type="entry name" value="Znf_C2H2_sf"/>
</dbReference>
<feature type="domain" description="C2H2-type" evidence="9">
    <location>
        <begin position="522"/>
        <end position="550"/>
    </location>
</feature>
<dbReference type="FunFam" id="3.30.160.60:FF:002326">
    <property type="entry name" value="B-cell CLL/lymphoma 6 member B protein"/>
    <property type="match status" value="1"/>
</dbReference>
<protein>
    <submittedName>
        <fullName evidence="10">Zinc finger and BTB domain-containing protein 14</fullName>
    </submittedName>
</protein>
<sequence>MEYKHRAVEYVVNKYDSRRVARCSKMATARQREQTSKKASKEKVTKVSPHSLRTRRSSLRIEDEEDANDPSGCMSLDVLAQVASATLQKEPKKKKLRKRSLQTLELLDLDQIQSLSDKALLSFFSEMKSNEITRNFTYTCYLMPKKCQEQFKSFGNETQARMRMRNHLHKHIEKLIEEFNDSNIKGKYVFQAEPIHVRNKRISVLSSKKKPGGKRTKFTALKQRGENSSDTEEAISKGKLSGEQTSFDLECEEMAEFSDDDDDDDDEYDENSVSSPGKKSRFSQKQANFHPSKSPYRHSTRGKSFNKRSVEDVRNSEQDDTERRMEENEQFIIDLLSRTQPHHDHCYTTIFGKKRGIDDIVFHDTSDEDTEEDDIGDHIRAYGKKIIRPEKGVEPILCLGNVSVMDELTGTGTDEASKTIIVCSEEIIDDLLPDDYQGHNGKRPYPPMPKYAIAKRGRVHVPEEYDPISEEEEPLMSNPKRRKKGMVTSHQDREINVEWERKLALKCIRELKLKKKEDRSPLHCRICKDKKFTASATLMYHYRSHAGIKPFVCLICNTTFTRQHSLNYHMLIHNNQSRFTCKDCGRKFRHPSHFKEHLRRHTGETPFVCTDCPQKFKTRNTYKRHLKTRHGKLLTAAGIRILSVEEFAKIRTKPYRRNASEKKSKILCRNLDARVKTEPVEADVSKGKVVVKSESVEHQSPDSADNDEEEEEEEEEEETDSEEGQVDHEENSSHEPEPYFVPISIVVNT</sequence>
<evidence type="ECO:0000256" key="8">
    <source>
        <dbReference type="SAM" id="MobiDB-lite"/>
    </source>
</evidence>
<feature type="compositionally biased region" description="Acidic residues" evidence="8">
    <location>
        <begin position="249"/>
        <end position="270"/>
    </location>
</feature>
<evidence type="ECO:0000256" key="4">
    <source>
        <dbReference type="ARBA" id="ARBA00022771"/>
    </source>
</evidence>
<name>A0A210QNP7_MIZYE</name>
<dbReference type="GO" id="GO:0010468">
    <property type="term" value="P:regulation of gene expression"/>
    <property type="evidence" value="ECO:0007669"/>
    <property type="project" value="TreeGrafter"/>
</dbReference>
<dbReference type="FunFam" id="3.30.160.60:FF:002555">
    <property type="entry name" value="B-cell CLL/lymphoma 6 member B protein"/>
    <property type="match status" value="1"/>
</dbReference>
<feature type="domain" description="C2H2-type" evidence="9">
    <location>
        <begin position="551"/>
        <end position="578"/>
    </location>
</feature>